<feature type="transmembrane region" description="Helical" evidence="6">
    <location>
        <begin position="283"/>
        <end position="304"/>
    </location>
</feature>
<dbReference type="GO" id="GO:0005886">
    <property type="term" value="C:plasma membrane"/>
    <property type="evidence" value="ECO:0007669"/>
    <property type="project" value="UniProtKB-SubCell"/>
</dbReference>
<dbReference type="KEGG" id="nli:G3M70_03955"/>
<keyword evidence="4 6" id="KW-1133">Transmembrane helix</keyword>
<dbReference type="Proteomes" id="UP000594688">
    <property type="component" value="Chromosome"/>
</dbReference>
<proteinExistence type="predicted"/>
<protein>
    <submittedName>
        <fullName evidence="7">Oligosaccharide flippase family protein</fullName>
    </submittedName>
</protein>
<accession>A0A7T0BUH6</accession>
<organism evidence="7 8">
    <name type="scientific">Candidatus Nitronauta litoralis</name>
    <dbReference type="NCBI Taxonomy" id="2705533"/>
    <lineage>
        <taxon>Bacteria</taxon>
        <taxon>Pseudomonadati</taxon>
        <taxon>Nitrospinota/Tectimicrobiota group</taxon>
        <taxon>Nitrospinota</taxon>
        <taxon>Nitrospinia</taxon>
        <taxon>Nitrospinales</taxon>
        <taxon>Nitrospinaceae</taxon>
        <taxon>Candidatus Nitronauta</taxon>
    </lineage>
</organism>
<evidence type="ECO:0000256" key="2">
    <source>
        <dbReference type="ARBA" id="ARBA00022475"/>
    </source>
</evidence>
<reference evidence="7 8" key="1">
    <citation type="submission" date="2020-02" db="EMBL/GenBank/DDBJ databases">
        <title>Genomic and physiological characterization of two novel Nitrospinaceae genera.</title>
        <authorList>
            <person name="Mueller A.J."/>
            <person name="Jung M.-Y."/>
            <person name="Strachan C.R."/>
            <person name="Herbold C.W."/>
            <person name="Kirkegaard R.H."/>
            <person name="Daims H."/>
        </authorList>
    </citation>
    <scope>NUCLEOTIDE SEQUENCE [LARGE SCALE GENOMIC DNA]</scope>
    <source>
        <strain evidence="7">EB</strain>
    </source>
</reference>
<keyword evidence="3 6" id="KW-0812">Transmembrane</keyword>
<evidence type="ECO:0000256" key="3">
    <source>
        <dbReference type="ARBA" id="ARBA00022692"/>
    </source>
</evidence>
<evidence type="ECO:0000313" key="8">
    <source>
        <dbReference type="Proteomes" id="UP000594688"/>
    </source>
</evidence>
<evidence type="ECO:0000256" key="1">
    <source>
        <dbReference type="ARBA" id="ARBA00004651"/>
    </source>
</evidence>
<dbReference type="EMBL" id="CP048685">
    <property type="protein sequence ID" value="QPJ61086.1"/>
    <property type="molecule type" value="Genomic_DNA"/>
</dbReference>
<name>A0A7T0BUH6_9BACT</name>
<feature type="transmembrane region" description="Helical" evidence="6">
    <location>
        <begin position="325"/>
        <end position="349"/>
    </location>
</feature>
<evidence type="ECO:0000256" key="6">
    <source>
        <dbReference type="SAM" id="Phobius"/>
    </source>
</evidence>
<keyword evidence="2" id="KW-1003">Cell membrane</keyword>
<dbReference type="PANTHER" id="PTHR30250:SF11">
    <property type="entry name" value="O-ANTIGEN TRANSPORTER-RELATED"/>
    <property type="match status" value="1"/>
</dbReference>
<feature type="transmembrane region" description="Helical" evidence="6">
    <location>
        <begin position="480"/>
        <end position="499"/>
    </location>
</feature>
<feature type="transmembrane region" description="Helical" evidence="6">
    <location>
        <begin position="453"/>
        <end position="474"/>
    </location>
</feature>
<dbReference type="AlphaFoldDB" id="A0A7T0BUH6"/>
<gene>
    <name evidence="7" type="ORF">G3M70_03955</name>
</gene>
<comment type="subcellular location">
    <subcellularLocation>
        <location evidence="1">Cell membrane</location>
        <topology evidence="1">Multi-pass membrane protein</topology>
    </subcellularLocation>
</comment>
<sequence length="533" mass="59045">MKVTDCSGFSDSLPIGRPFLASTGLQKPLTLLHRFITNAFWNVGGKIFVQMIYFALSILISRYLGAEGLGIYASILVVPAFVRLLNTLGLEGMLNKKLPELNVHDPTGSEGRALLKKVLAWRVVTTLIFASLLYGLLPAYADWAKVPEIIAYRPAIVLYFIAVTLNSMFGTLFMTLVRFRVVTIAESLNACFNLFLLVMFIMFDWGIWGILFAYILSTLAQLMFYIQLARPHISGPVKETPMEEVRSLAWTVYGINLLSIGLWTQSDIMLMNYFEVSRAGIGYYHLATSLGAMVVFALMGLGQLAQSLYSESYARDGAPGLSSTWQMTIAFCAWITAPVGVFAFCFAPEIVSGLFGTEFAPVANVFRIYVTYLLIAAILGSDLNNFALFVLHKRKTALLISFEGSVWNLILDVLWIPLYGETGAALATGSVMVYMVIRQLFAMRASVRSGALLYPLILVVLVSLTALIPGWLMFGPGIPALGFQILSFAMTFLLFTLWVKPLPPEVVDWAHTVSPKLAARVQWFVKIKKIGFL</sequence>
<feature type="transmembrane region" description="Helical" evidence="6">
    <location>
        <begin position="247"/>
        <end position="263"/>
    </location>
</feature>
<dbReference type="InterPro" id="IPR050833">
    <property type="entry name" value="Poly_Biosynth_Transport"/>
</dbReference>
<evidence type="ECO:0000256" key="5">
    <source>
        <dbReference type="ARBA" id="ARBA00023136"/>
    </source>
</evidence>
<evidence type="ECO:0000313" key="7">
    <source>
        <dbReference type="EMBL" id="QPJ61086.1"/>
    </source>
</evidence>
<keyword evidence="5 6" id="KW-0472">Membrane</keyword>
<evidence type="ECO:0000256" key="4">
    <source>
        <dbReference type="ARBA" id="ARBA00022989"/>
    </source>
</evidence>
<feature type="transmembrane region" description="Helical" evidence="6">
    <location>
        <begin position="149"/>
        <end position="169"/>
    </location>
</feature>
<feature type="transmembrane region" description="Helical" evidence="6">
    <location>
        <begin position="369"/>
        <end position="391"/>
    </location>
</feature>
<feature type="transmembrane region" description="Helical" evidence="6">
    <location>
        <begin position="71"/>
        <end position="90"/>
    </location>
</feature>
<dbReference type="Pfam" id="PF13440">
    <property type="entry name" value="Polysacc_synt_3"/>
    <property type="match status" value="1"/>
</dbReference>
<feature type="transmembrane region" description="Helical" evidence="6">
    <location>
        <begin position="47"/>
        <end position="65"/>
    </location>
</feature>
<dbReference type="PANTHER" id="PTHR30250">
    <property type="entry name" value="PST FAMILY PREDICTED COLANIC ACID TRANSPORTER"/>
    <property type="match status" value="1"/>
</dbReference>
<feature type="transmembrane region" description="Helical" evidence="6">
    <location>
        <begin position="119"/>
        <end position="137"/>
    </location>
</feature>
<feature type="transmembrane region" description="Helical" evidence="6">
    <location>
        <begin position="424"/>
        <end position="441"/>
    </location>
</feature>